<dbReference type="AlphaFoldDB" id="A0A4Q2R8W9"/>
<gene>
    <name evidence="1" type="ORF">D3272_22240</name>
</gene>
<evidence type="ECO:0000313" key="1">
    <source>
        <dbReference type="EMBL" id="RYB02201.1"/>
    </source>
</evidence>
<comment type="caution">
    <text evidence="1">The sequence shown here is derived from an EMBL/GenBank/DDBJ whole genome shotgun (WGS) entry which is preliminary data.</text>
</comment>
<organism evidence="1 2">
    <name type="scientific">Lichenibacterium ramalinae</name>
    <dbReference type="NCBI Taxonomy" id="2316527"/>
    <lineage>
        <taxon>Bacteria</taxon>
        <taxon>Pseudomonadati</taxon>
        <taxon>Pseudomonadota</taxon>
        <taxon>Alphaproteobacteria</taxon>
        <taxon>Hyphomicrobiales</taxon>
        <taxon>Lichenihabitantaceae</taxon>
        <taxon>Lichenibacterium</taxon>
    </lineage>
</organism>
<evidence type="ECO:0000313" key="2">
    <source>
        <dbReference type="Proteomes" id="UP000289411"/>
    </source>
</evidence>
<dbReference type="EMBL" id="QYBC01000022">
    <property type="protein sequence ID" value="RYB02201.1"/>
    <property type="molecule type" value="Genomic_DNA"/>
</dbReference>
<protein>
    <submittedName>
        <fullName evidence="1">Uncharacterized protein</fullName>
    </submittedName>
</protein>
<reference evidence="1 2" key="2">
    <citation type="submission" date="2019-02" db="EMBL/GenBank/DDBJ databases">
        <title>'Lichenibacterium ramalinii' gen. nov. sp. nov., 'Lichenibacterium minor' gen. nov. sp. nov.</title>
        <authorList>
            <person name="Pankratov T."/>
        </authorList>
    </citation>
    <scope>NUCLEOTIDE SEQUENCE [LARGE SCALE GENOMIC DNA]</scope>
    <source>
        <strain evidence="1 2">RmlP001</strain>
    </source>
</reference>
<dbReference type="RefSeq" id="WP_129221412.1">
    <property type="nucleotide sequence ID" value="NZ_QYBC01000022.1"/>
</dbReference>
<accession>A0A4Q2R8W9</accession>
<keyword evidence="2" id="KW-1185">Reference proteome</keyword>
<dbReference type="Proteomes" id="UP000289411">
    <property type="component" value="Unassembled WGS sequence"/>
</dbReference>
<reference evidence="1 2" key="1">
    <citation type="submission" date="2018-09" db="EMBL/GenBank/DDBJ databases">
        <authorList>
            <person name="Grouzdev D.S."/>
            <person name="Krutkina M.S."/>
        </authorList>
    </citation>
    <scope>NUCLEOTIDE SEQUENCE [LARGE SCALE GENOMIC DNA]</scope>
    <source>
        <strain evidence="1 2">RmlP001</strain>
    </source>
</reference>
<dbReference type="OrthoDB" id="9873092at2"/>
<name>A0A4Q2R8W9_9HYPH</name>
<sequence length="137" mass="14791">MTRIAAITAAHREHLRQLKADFDQAYAAIEDLSDRSSASFREAESLYRVWIKAIDSQALALLDDLDALDIGGGGPRPAPTAPGTYSPVLSVKAGDVDHVFSEMEDMLHARDLIEDEETAAPTLAELVDAEPSPGGFR</sequence>
<proteinExistence type="predicted"/>